<sequence>MRVHAIVPFIAYMAFLQTASAAPGRDEPTIIQGAAGQYVERCYWYDSTHKTCRPVLIPGSKKNPYKGAVPDTGSDKPKGPHVPKKAEKRWVGSRVTGTGRLDVDSVEDIASSTDVEFLDDMLWIVSVDSVDDIDIAKDEPQTPSQPENEDGEQTI</sequence>
<evidence type="ECO:0000313" key="3">
    <source>
        <dbReference type="EMBL" id="KAF9876861.1"/>
    </source>
</evidence>
<accession>A0A9P6IAA2</accession>
<feature type="region of interest" description="Disordered" evidence="1">
    <location>
        <begin position="134"/>
        <end position="155"/>
    </location>
</feature>
<evidence type="ECO:0000256" key="2">
    <source>
        <dbReference type="SAM" id="SignalP"/>
    </source>
</evidence>
<dbReference type="EMBL" id="JAATWM020000016">
    <property type="protein sequence ID" value="KAF9876861.1"/>
    <property type="molecule type" value="Genomic_DNA"/>
</dbReference>
<feature type="signal peptide" evidence="2">
    <location>
        <begin position="1"/>
        <end position="21"/>
    </location>
</feature>
<reference evidence="3" key="1">
    <citation type="submission" date="2020-03" db="EMBL/GenBank/DDBJ databases">
        <authorList>
            <person name="He L."/>
        </authorList>
    </citation>
    <scope>NUCLEOTIDE SEQUENCE</scope>
    <source>
        <strain evidence="3">CkLH20</strain>
    </source>
</reference>
<keyword evidence="2" id="KW-0732">Signal</keyword>
<reference evidence="3" key="2">
    <citation type="submission" date="2020-11" db="EMBL/GenBank/DDBJ databases">
        <title>Whole genome sequencing of Colletotrichum sp.</title>
        <authorList>
            <person name="Li H."/>
        </authorList>
    </citation>
    <scope>NUCLEOTIDE SEQUENCE</scope>
    <source>
        <strain evidence="3">CkLH20</strain>
    </source>
</reference>
<feature type="chain" id="PRO_5040157572" evidence="2">
    <location>
        <begin position="22"/>
        <end position="155"/>
    </location>
</feature>
<dbReference type="GeneID" id="62161499"/>
<keyword evidence="4" id="KW-1185">Reference proteome</keyword>
<comment type="caution">
    <text evidence="3">The sequence shown here is derived from an EMBL/GenBank/DDBJ whole genome shotgun (WGS) entry which is preliminary data.</text>
</comment>
<feature type="region of interest" description="Disordered" evidence="1">
    <location>
        <begin position="59"/>
        <end position="89"/>
    </location>
</feature>
<organism evidence="3 4">
    <name type="scientific">Colletotrichum karsti</name>
    <dbReference type="NCBI Taxonomy" id="1095194"/>
    <lineage>
        <taxon>Eukaryota</taxon>
        <taxon>Fungi</taxon>
        <taxon>Dikarya</taxon>
        <taxon>Ascomycota</taxon>
        <taxon>Pezizomycotina</taxon>
        <taxon>Sordariomycetes</taxon>
        <taxon>Hypocreomycetidae</taxon>
        <taxon>Glomerellales</taxon>
        <taxon>Glomerellaceae</taxon>
        <taxon>Colletotrichum</taxon>
        <taxon>Colletotrichum boninense species complex</taxon>
    </lineage>
</organism>
<proteinExistence type="predicted"/>
<dbReference type="Proteomes" id="UP000781932">
    <property type="component" value="Unassembled WGS sequence"/>
</dbReference>
<dbReference type="RefSeq" id="XP_038746322.1">
    <property type="nucleotide sequence ID" value="XM_038888425.1"/>
</dbReference>
<feature type="compositionally biased region" description="Basic and acidic residues" evidence="1">
    <location>
        <begin position="73"/>
        <end position="89"/>
    </location>
</feature>
<protein>
    <submittedName>
        <fullName evidence="3">Uncharacterized protein</fullName>
    </submittedName>
</protein>
<evidence type="ECO:0000256" key="1">
    <source>
        <dbReference type="SAM" id="MobiDB-lite"/>
    </source>
</evidence>
<dbReference type="AlphaFoldDB" id="A0A9P6IAA2"/>
<gene>
    <name evidence="3" type="ORF">CkaCkLH20_05707</name>
</gene>
<name>A0A9P6IAA2_9PEZI</name>
<evidence type="ECO:0000313" key="4">
    <source>
        <dbReference type="Proteomes" id="UP000781932"/>
    </source>
</evidence>